<dbReference type="GO" id="GO:0005507">
    <property type="term" value="F:copper ion binding"/>
    <property type="evidence" value="ECO:0007669"/>
    <property type="project" value="InterPro"/>
</dbReference>
<dbReference type="PANTHER" id="PTHR48267">
    <property type="entry name" value="CUPREDOXIN SUPERFAMILY PROTEIN"/>
    <property type="match status" value="1"/>
</dbReference>
<dbReference type="Proteomes" id="UP000304951">
    <property type="component" value="Unassembled WGS sequence"/>
</dbReference>
<evidence type="ECO:0000256" key="2">
    <source>
        <dbReference type="ARBA" id="ARBA00023008"/>
    </source>
</evidence>
<evidence type="ECO:0000313" key="7">
    <source>
        <dbReference type="Proteomes" id="UP000304951"/>
    </source>
</evidence>
<dbReference type="EMBL" id="QZAF01000630">
    <property type="protein sequence ID" value="THV65615.1"/>
    <property type="molecule type" value="Genomic_DNA"/>
</dbReference>
<reference evidence="6 7" key="1">
    <citation type="submission" date="2018-10" db="EMBL/GenBank/DDBJ databases">
        <title>Fifty Aureobasidium pullulans genomes reveal a recombining polyextremotolerant generalist.</title>
        <authorList>
            <person name="Gostincar C."/>
            <person name="Turk M."/>
            <person name="Zajc J."/>
            <person name="Gunde-Cimerman N."/>
        </authorList>
    </citation>
    <scope>NUCLEOTIDE SEQUENCE [LARGE SCALE GENOMIC DNA]</scope>
    <source>
        <strain evidence="6 7">EXF-11900</strain>
    </source>
</reference>
<protein>
    <submittedName>
        <fullName evidence="6">Oxidase cueO</fullName>
    </submittedName>
</protein>
<sequence>MAEIDLAILLVYSHLNLVKPAASQSDCFITNPVDHTVLSKIHNFQMTINMICQTLAWLAFYATVATADFPWLSPVYDQIFQVGLLIPKLTPVQRPDCSWNYEVDIKPLEVQVYPSLDKTRLVGYDGQNPGPTFMMTKGREAVVRFINYADRANSVHLHGSYTRAPFDGWADDTTEPGQYKDYYYPNGQNARTLWYHEHAIDHTAENAYYGQAGFYILHDPDELKIPGLPQGDFDIPLALAARRYNADGSLWDPEANNEETSVFGDVFHVNGQPWPFFKVEPRKHRFRVLNTGISRSYQLYFEPDKTPGTRSAMTVVGSDAGLTAKPVQTTQLDISIAERWEVVFDFTSFSGQNVTLKNNRQVAADIDYNSTDKVMRFVVGTSTTGVVSKDELPAVLRTVPFPTPKTTVDRSFEFQHSNGRWQINGEVWSDGPEARVLAKPERGAIEVWELNNGGGGWSYPIHIHLVDFQITSRVGGRGQVLPYEAVALKDVIWLNTGETVRVIARYGPWDGLYMFHCHNLIHENHEMMAAFNVTVLADLGYNDTTRFLDPMEPRYRAVDYPASDFTSHTGVFSDSAIDQKLDFFANLDAYAHEADADAALVSYWKTHVAGAPNTLSTSTKSSTTTTSSKSSTTSTVKTTKSSSSTSTKSTASSSAV</sequence>
<keyword evidence="2" id="KW-0186">Copper</keyword>
<feature type="domain" description="Plastocyanin-like" evidence="4">
    <location>
        <begin position="414"/>
        <end position="534"/>
    </location>
</feature>
<dbReference type="InterPro" id="IPR011707">
    <property type="entry name" value="Cu-oxidase-like_N"/>
</dbReference>
<evidence type="ECO:0000259" key="5">
    <source>
        <dbReference type="Pfam" id="PF07732"/>
    </source>
</evidence>
<comment type="similarity">
    <text evidence="1">Belongs to the multicopper oxidase family.</text>
</comment>
<organism evidence="6 7">
    <name type="scientific">Aureobasidium pullulans</name>
    <name type="common">Black yeast</name>
    <name type="synonym">Pullularia pullulans</name>
    <dbReference type="NCBI Taxonomy" id="5580"/>
    <lineage>
        <taxon>Eukaryota</taxon>
        <taxon>Fungi</taxon>
        <taxon>Dikarya</taxon>
        <taxon>Ascomycota</taxon>
        <taxon>Pezizomycotina</taxon>
        <taxon>Dothideomycetes</taxon>
        <taxon>Dothideomycetidae</taxon>
        <taxon>Dothideales</taxon>
        <taxon>Saccotheciaceae</taxon>
        <taxon>Aureobasidium</taxon>
    </lineage>
</organism>
<dbReference type="PANTHER" id="PTHR48267:SF1">
    <property type="entry name" value="BILIRUBIN OXIDASE"/>
    <property type="match status" value="1"/>
</dbReference>
<dbReference type="InterPro" id="IPR011706">
    <property type="entry name" value="Cu-oxidase_C"/>
</dbReference>
<evidence type="ECO:0000256" key="3">
    <source>
        <dbReference type="SAM" id="MobiDB-lite"/>
    </source>
</evidence>
<dbReference type="InterPro" id="IPR045087">
    <property type="entry name" value="Cu-oxidase_fam"/>
</dbReference>
<name>A0A4S8S6D9_AURPU</name>
<dbReference type="SUPFAM" id="SSF49503">
    <property type="entry name" value="Cupredoxins"/>
    <property type="match status" value="3"/>
</dbReference>
<gene>
    <name evidence="6" type="ORF">D6D28_08962</name>
</gene>
<dbReference type="CDD" id="cd13889">
    <property type="entry name" value="CuRO_3_BOD"/>
    <property type="match status" value="1"/>
</dbReference>
<dbReference type="InterPro" id="IPR008972">
    <property type="entry name" value="Cupredoxin"/>
</dbReference>
<dbReference type="Gene3D" id="2.60.40.420">
    <property type="entry name" value="Cupredoxins - blue copper proteins"/>
    <property type="match status" value="3"/>
</dbReference>
<proteinExistence type="inferred from homology"/>
<dbReference type="GO" id="GO:0016491">
    <property type="term" value="F:oxidoreductase activity"/>
    <property type="evidence" value="ECO:0007669"/>
    <property type="project" value="InterPro"/>
</dbReference>
<dbReference type="AlphaFoldDB" id="A0A4S8S6D9"/>
<evidence type="ECO:0000313" key="6">
    <source>
        <dbReference type="EMBL" id="THV65615.1"/>
    </source>
</evidence>
<feature type="compositionally biased region" description="Low complexity" evidence="3">
    <location>
        <begin position="616"/>
        <end position="656"/>
    </location>
</feature>
<evidence type="ECO:0000256" key="1">
    <source>
        <dbReference type="ARBA" id="ARBA00010609"/>
    </source>
</evidence>
<feature type="region of interest" description="Disordered" evidence="3">
    <location>
        <begin position="615"/>
        <end position="656"/>
    </location>
</feature>
<feature type="domain" description="Plastocyanin-like" evidence="5">
    <location>
        <begin position="115"/>
        <end position="221"/>
    </location>
</feature>
<evidence type="ECO:0000259" key="4">
    <source>
        <dbReference type="Pfam" id="PF07731"/>
    </source>
</evidence>
<comment type="caution">
    <text evidence="6">The sequence shown here is derived from an EMBL/GenBank/DDBJ whole genome shotgun (WGS) entry which is preliminary data.</text>
</comment>
<accession>A0A4S8S6D9</accession>
<dbReference type="Pfam" id="PF07731">
    <property type="entry name" value="Cu-oxidase_2"/>
    <property type="match status" value="1"/>
</dbReference>
<dbReference type="Pfam" id="PF07732">
    <property type="entry name" value="Cu-oxidase_3"/>
    <property type="match status" value="1"/>
</dbReference>